<keyword evidence="1" id="KW-0472">Membrane</keyword>
<keyword evidence="1" id="KW-1133">Transmembrane helix</keyword>
<sequence>MKKKTPNVGQGFSLANKSKPNPPKLALRYGFCSTILLLFFSYAYSQWALSQDARSRGVGNVSYVGYLTVPVYFSGSARDSAIAHKSHAKFQTVGGYLQFGIAENMDVGIHGNTSNNSSIGLHLKFSTIGGPNKLSYNQFGLATLLGFDYVFNELLLAPFGVLMVGQKTTNFLNLYAGLKGFHWPNMIIQENPKEIKNVFGLVPFLGMKVYKPQGWEKGKIYSSLPTGIYFELAYPANIESKGMVIVIGVEGILGVSLRNL</sequence>
<evidence type="ECO:0000313" key="2">
    <source>
        <dbReference type="EMBL" id="HHS52906.1"/>
    </source>
</evidence>
<reference evidence="2" key="1">
    <citation type="journal article" date="2020" name="mSystems">
        <title>Genome- and Community-Level Interaction Insights into Carbon Utilization and Element Cycling Functions of Hydrothermarchaeota in Hydrothermal Sediment.</title>
        <authorList>
            <person name="Zhou Z."/>
            <person name="Liu Y."/>
            <person name="Xu W."/>
            <person name="Pan J."/>
            <person name="Luo Z.H."/>
            <person name="Li M."/>
        </authorList>
    </citation>
    <scope>NUCLEOTIDE SEQUENCE [LARGE SCALE GENOMIC DNA]</scope>
    <source>
        <strain evidence="2">SpSt-876</strain>
    </source>
</reference>
<dbReference type="EMBL" id="DTLI01000206">
    <property type="protein sequence ID" value="HHS52906.1"/>
    <property type="molecule type" value="Genomic_DNA"/>
</dbReference>
<comment type="caution">
    <text evidence="2">The sequence shown here is derived from an EMBL/GenBank/DDBJ whole genome shotgun (WGS) entry which is preliminary data.</text>
</comment>
<accession>A0A7C6AAR4</accession>
<dbReference type="AlphaFoldDB" id="A0A7C6AAR4"/>
<name>A0A7C6AAR4_UNCW3</name>
<protein>
    <submittedName>
        <fullName evidence="2">Uncharacterized protein</fullName>
    </submittedName>
</protein>
<keyword evidence="1" id="KW-0812">Transmembrane</keyword>
<feature type="transmembrane region" description="Helical" evidence="1">
    <location>
        <begin position="26"/>
        <end position="44"/>
    </location>
</feature>
<gene>
    <name evidence="2" type="ORF">ENW73_08650</name>
</gene>
<evidence type="ECO:0000256" key="1">
    <source>
        <dbReference type="SAM" id="Phobius"/>
    </source>
</evidence>
<organism evidence="2">
    <name type="scientific">candidate division WOR-3 bacterium</name>
    <dbReference type="NCBI Taxonomy" id="2052148"/>
    <lineage>
        <taxon>Bacteria</taxon>
        <taxon>Bacteria division WOR-3</taxon>
    </lineage>
</organism>
<proteinExistence type="predicted"/>